<organism evidence="1 2">
    <name type="scientific">Timema podura</name>
    <name type="common">Walking stick</name>
    <dbReference type="NCBI Taxonomy" id="61482"/>
    <lineage>
        <taxon>Eukaryota</taxon>
        <taxon>Metazoa</taxon>
        <taxon>Ecdysozoa</taxon>
        <taxon>Arthropoda</taxon>
        <taxon>Hexapoda</taxon>
        <taxon>Insecta</taxon>
        <taxon>Pterygota</taxon>
        <taxon>Neoptera</taxon>
        <taxon>Polyneoptera</taxon>
        <taxon>Phasmatodea</taxon>
        <taxon>Timematodea</taxon>
        <taxon>Timematoidea</taxon>
        <taxon>Timematidae</taxon>
        <taxon>Timema</taxon>
    </lineage>
</organism>
<name>A0ABN7NJW7_TIMPD</name>
<dbReference type="Proteomes" id="UP001153148">
    <property type="component" value="Unassembled WGS sequence"/>
</dbReference>
<evidence type="ECO:0000313" key="2">
    <source>
        <dbReference type="Proteomes" id="UP001153148"/>
    </source>
</evidence>
<feature type="non-terminal residue" evidence="1">
    <location>
        <position position="415"/>
    </location>
</feature>
<protein>
    <submittedName>
        <fullName evidence="1">Uncharacterized protein</fullName>
    </submittedName>
</protein>
<gene>
    <name evidence="1" type="ORF">TPAB3V08_LOCUS1968</name>
</gene>
<sequence length="415" mass="46103">MYFAMCSARGRGGVGMKTKFGSYRTFSETPELPCVFGCWWLHGLHRTAPHRTVKVRMNALSTIYPCRCEAGLLCVAGLLSGLHPMKLDVGCVVSHRRIIGPIFFEDTVNNDLYLEFFTEVMSQLDDQELADGYFQQDVQLATPPIGTWQKFEAFSRAGLSPKTCSHLGQGGKRIGRTEQRRTPVLNILFEERDEFRKYSSLHGSMPPYLVVGTNGCSDVLGRWCRAPPVLPCQAALIKCTHICVKGEWKTILEKPPSVHPTEIRTSISPTIGGLVYCESYALDHATTEADTVNRDGEPLKFGQNFLLSPVETITEKVSVYGVIRQLERALGLPQLIVVWKLRVLQTSVISDGPSHSNCTSSSFLSGSRPAITGPLYVQSEIPQIDTQLGASGHASVRLSSVLNTYCRWRVLYWDP</sequence>
<proteinExistence type="predicted"/>
<comment type="caution">
    <text evidence="1">The sequence shown here is derived from an EMBL/GenBank/DDBJ whole genome shotgun (WGS) entry which is preliminary data.</text>
</comment>
<evidence type="ECO:0000313" key="1">
    <source>
        <dbReference type="EMBL" id="CAG2054952.1"/>
    </source>
</evidence>
<reference evidence="1" key="1">
    <citation type="submission" date="2021-03" db="EMBL/GenBank/DDBJ databases">
        <authorList>
            <person name="Tran Van P."/>
        </authorList>
    </citation>
    <scope>NUCLEOTIDE SEQUENCE</scope>
</reference>
<dbReference type="EMBL" id="CAJPIN010001913">
    <property type="protein sequence ID" value="CAG2054952.1"/>
    <property type="molecule type" value="Genomic_DNA"/>
</dbReference>
<keyword evidence="2" id="KW-1185">Reference proteome</keyword>
<accession>A0ABN7NJW7</accession>